<evidence type="ECO:0000313" key="4">
    <source>
        <dbReference type="Proteomes" id="UP000792457"/>
    </source>
</evidence>
<sequence>MRKKRSSLVGAFVSTHGKSIDDVDRSIVEARTSLNEVTQELQERVYRWKQMELLCGFSIINNPGLTYLESMLYRGMTNGRPTAGMRGRLRSSQDDLDDETGSIFSHSVSGASSSPPPAFHDHGGDQNGPGSLGHRTSNSGTASGIGSGHWGTKEAIGDSSGSEAGKEEIDDFPQESSTFGSNVQFTVGAMETLAWNQSIASCSAYFLDELQCFGSNVTFILNCSSWRDERVSRRGTMVRSYSQDTNISPLERDGSPPKSSQSESCLDSAQPVTHNTATLNSSVLTSNTPSSSTSTSSLSGLSKGTKETTPGLTTPAPLNTQKSAPQLPSVTMEEETYSTDSNSTMEEEARRKKRKIHFPTFTRKPKPKPS</sequence>
<dbReference type="InterPro" id="IPR037608">
    <property type="entry name" value="STIM1/2"/>
</dbReference>
<name>A0A8K0KIJ0_LADFU</name>
<dbReference type="GO" id="GO:0005886">
    <property type="term" value="C:plasma membrane"/>
    <property type="evidence" value="ECO:0007669"/>
    <property type="project" value="TreeGrafter"/>
</dbReference>
<comment type="caution">
    <text evidence="3">The sequence shown here is derived from an EMBL/GenBank/DDBJ whole genome shotgun (WGS) entry which is preliminary data.</text>
</comment>
<accession>A0A8K0KIJ0</accession>
<reference evidence="3" key="2">
    <citation type="submission" date="2017-10" db="EMBL/GenBank/DDBJ databases">
        <title>Ladona fulva Genome sequencing and assembly.</title>
        <authorList>
            <person name="Murali S."/>
            <person name="Richards S."/>
            <person name="Bandaranaike D."/>
            <person name="Bellair M."/>
            <person name="Blankenburg K."/>
            <person name="Chao H."/>
            <person name="Dinh H."/>
            <person name="Doddapaneni H."/>
            <person name="Dugan-Rocha S."/>
            <person name="Elkadiri S."/>
            <person name="Gnanaolivu R."/>
            <person name="Hernandez B."/>
            <person name="Skinner E."/>
            <person name="Javaid M."/>
            <person name="Lee S."/>
            <person name="Li M."/>
            <person name="Ming W."/>
            <person name="Munidasa M."/>
            <person name="Muniz J."/>
            <person name="Nguyen L."/>
            <person name="Hughes D."/>
            <person name="Osuji N."/>
            <person name="Pu L.-L."/>
            <person name="Puazo M."/>
            <person name="Qu C."/>
            <person name="Quiroz J."/>
            <person name="Raj R."/>
            <person name="Weissenberger G."/>
            <person name="Xin Y."/>
            <person name="Zou X."/>
            <person name="Han Y."/>
            <person name="Worley K."/>
            <person name="Muzny D."/>
            <person name="Gibbs R."/>
        </authorList>
    </citation>
    <scope>NUCLEOTIDE SEQUENCE</scope>
    <source>
        <strain evidence="3">Sampled in the wild</strain>
    </source>
</reference>
<evidence type="ECO:0000313" key="3">
    <source>
        <dbReference type="EMBL" id="KAG8235495.1"/>
    </source>
</evidence>
<feature type="compositionally biased region" description="Polar residues" evidence="1">
    <location>
        <begin position="257"/>
        <end position="274"/>
    </location>
</feature>
<dbReference type="GO" id="GO:0006874">
    <property type="term" value="P:intracellular calcium ion homeostasis"/>
    <property type="evidence" value="ECO:0007669"/>
    <property type="project" value="TreeGrafter"/>
</dbReference>
<protein>
    <recommendedName>
        <fullName evidence="2">STIM1/2 Orai1-activating region domain-containing protein</fullName>
    </recommendedName>
</protein>
<feature type="region of interest" description="Disordered" evidence="1">
    <location>
        <begin position="80"/>
        <end position="178"/>
    </location>
</feature>
<dbReference type="InterPro" id="IPR032393">
    <property type="entry name" value="SOAR_STIM1/2"/>
</dbReference>
<evidence type="ECO:0000259" key="2">
    <source>
        <dbReference type="Pfam" id="PF16533"/>
    </source>
</evidence>
<evidence type="ECO:0000256" key="1">
    <source>
        <dbReference type="SAM" id="MobiDB-lite"/>
    </source>
</evidence>
<dbReference type="GO" id="GO:0002115">
    <property type="term" value="P:store-operated calcium entry"/>
    <property type="evidence" value="ECO:0007669"/>
    <property type="project" value="TreeGrafter"/>
</dbReference>
<dbReference type="Pfam" id="PF16533">
    <property type="entry name" value="SOAR"/>
    <property type="match status" value="1"/>
</dbReference>
<proteinExistence type="predicted"/>
<reference evidence="3" key="1">
    <citation type="submission" date="2013-04" db="EMBL/GenBank/DDBJ databases">
        <authorList>
            <person name="Qu J."/>
            <person name="Murali S.C."/>
            <person name="Bandaranaike D."/>
            <person name="Bellair M."/>
            <person name="Blankenburg K."/>
            <person name="Chao H."/>
            <person name="Dinh H."/>
            <person name="Doddapaneni H."/>
            <person name="Downs B."/>
            <person name="Dugan-Rocha S."/>
            <person name="Elkadiri S."/>
            <person name="Gnanaolivu R.D."/>
            <person name="Hernandez B."/>
            <person name="Javaid M."/>
            <person name="Jayaseelan J.C."/>
            <person name="Lee S."/>
            <person name="Li M."/>
            <person name="Ming W."/>
            <person name="Munidasa M."/>
            <person name="Muniz J."/>
            <person name="Nguyen L."/>
            <person name="Ongeri F."/>
            <person name="Osuji N."/>
            <person name="Pu L.-L."/>
            <person name="Puazo M."/>
            <person name="Qu C."/>
            <person name="Quiroz J."/>
            <person name="Raj R."/>
            <person name="Weissenberger G."/>
            <person name="Xin Y."/>
            <person name="Zou X."/>
            <person name="Han Y."/>
            <person name="Richards S."/>
            <person name="Worley K."/>
            <person name="Muzny D."/>
            <person name="Gibbs R."/>
        </authorList>
    </citation>
    <scope>NUCLEOTIDE SEQUENCE</scope>
    <source>
        <strain evidence="3">Sampled in the wild</strain>
    </source>
</reference>
<dbReference type="OrthoDB" id="9986177at2759"/>
<dbReference type="GO" id="GO:0005509">
    <property type="term" value="F:calcium ion binding"/>
    <property type="evidence" value="ECO:0007669"/>
    <property type="project" value="TreeGrafter"/>
</dbReference>
<organism evidence="3 4">
    <name type="scientific">Ladona fulva</name>
    <name type="common">Scarce chaser dragonfly</name>
    <name type="synonym">Libellula fulva</name>
    <dbReference type="NCBI Taxonomy" id="123851"/>
    <lineage>
        <taxon>Eukaryota</taxon>
        <taxon>Metazoa</taxon>
        <taxon>Ecdysozoa</taxon>
        <taxon>Arthropoda</taxon>
        <taxon>Hexapoda</taxon>
        <taxon>Insecta</taxon>
        <taxon>Pterygota</taxon>
        <taxon>Palaeoptera</taxon>
        <taxon>Odonata</taxon>
        <taxon>Epiprocta</taxon>
        <taxon>Anisoptera</taxon>
        <taxon>Libelluloidea</taxon>
        <taxon>Libellulidae</taxon>
        <taxon>Ladona</taxon>
    </lineage>
</organism>
<feature type="domain" description="STIM1/2 Orai1-activating region" evidence="2">
    <location>
        <begin position="1"/>
        <end position="59"/>
    </location>
</feature>
<feature type="region of interest" description="Disordered" evidence="1">
    <location>
        <begin position="232"/>
        <end position="370"/>
    </location>
</feature>
<feature type="compositionally biased region" description="Low complexity" evidence="1">
    <location>
        <begin position="101"/>
        <end position="113"/>
    </location>
</feature>
<feature type="compositionally biased region" description="Low complexity" evidence="1">
    <location>
        <begin position="275"/>
        <end position="302"/>
    </location>
</feature>
<feature type="compositionally biased region" description="Basic residues" evidence="1">
    <location>
        <begin position="351"/>
        <end position="370"/>
    </location>
</feature>
<dbReference type="AlphaFoldDB" id="A0A8K0KIJ0"/>
<dbReference type="PANTHER" id="PTHR15136">
    <property type="entry name" value="STROMAL INTERACTION MOLECULE HOMOLOG"/>
    <property type="match status" value="1"/>
</dbReference>
<gene>
    <name evidence="3" type="ORF">J437_LFUL015722</name>
</gene>
<dbReference type="Gene3D" id="1.10.287.3550">
    <property type="match status" value="1"/>
</dbReference>
<feature type="compositionally biased region" description="Polar residues" evidence="1">
    <location>
        <begin position="239"/>
        <end position="248"/>
    </location>
</feature>
<dbReference type="Proteomes" id="UP000792457">
    <property type="component" value="Unassembled WGS sequence"/>
</dbReference>
<dbReference type="EMBL" id="KZ308916">
    <property type="protein sequence ID" value="KAG8235495.1"/>
    <property type="molecule type" value="Genomic_DNA"/>
</dbReference>
<feature type="compositionally biased region" description="Polar residues" evidence="1">
    <location>
        <begin position="307"/>
        <end position="329"/>
    </location>
</feature>
<keyword evidence="4" id="KW-1185">Reference proteome</keyword>
<dbReference type="GO" id="GO:0005246">
    <property type="term" value="F:calcium channel regulator activity"/>
    <property type="evidence" value="ECO:0007669"/>
    <property type="project" value="InterPro"/>
</dbReference>
<dbReference type="GO" id="GO:0005783">
    <property type="term" value="C:endoplasmic reticulum"/>
    <property type="evidence" value="ECO:0007669"/>
    <property type="project" value="TreeGrafter"/>
</dbReference>
<dbReference type="PANTHER" id="PTHR15136:SF5">
    <property type="entry name" value="STROMAL INTERACTION MOLECULE HOMOLOG"/>
    <property type="match status" value="1"/>
</dbReference>